<protein>
    <recommendedName>
        <fullName evidence="3">Helix-turn-helix domain-containing protein</fullName>
    </recommendedName>
</protein>
<accession>A0ABX0UI44</accession>
<dbReference type="SUPFAM" id="SSF46785">
    <property type="entry name" value="Winged helix' DNA-binding domain"/>
    <property type="match status" value="1"/>
</dbReference>
<reference evidence="1 2" key="1">
    <citation type="submission" date="2020-03" db="EMBL/GenBank/DDBJ databases">
        <title>Genomic Encyclopedia of Type Strains, Phase IV (KMG-IV): sequencing the most valuable type-strain genomes for metagenomic binning, comparative biology and taxonomic classification.</title>
        <authorList>
            <person name="Goeker M."/>
        </authorList>
    </citation>
    <scope>NUCLEOTIDE SEQUENCE [LARGE SCALE GENOMIC DNA]</scope>
    <source>
        <strain evidence="1 2">DSM 102865</strain>
    </source>
</reference>
<dbReference type="InterPro" id="IPR036388">
    <property type="entry name" value="WH-like_DNA-bd_sf"/>
</dbReference>
<dbReference type="RefSeq" id="WP_167269191.1">
    <property type="nucleotide sequence ID" value="NZ_JAASQJ010000002.1"/>
</dbReference>
<dbReference type="InterPro" id="IPR036390">
    <property type="entry name" value="WH_DNA-bd_sf"/>
</dbReference>
<dbReference type="EMBL" id="JAASQJ010000002">
    <property type="protein sequence ID" value="NIJ52616.1"/>
    <property type="molecule type" value="Genomic_DNA"/>
</dbReference>
<evidence type="ECO:0000313" key="1">
    <source>
        <dbReference type="EMBL" id="NIJ52616.1"/>
    </source>
</evidence>
<evidence type="ECO:0008006" key="3">
    <source>
        <dbReference type="Google" id="ProtNLM"/>
    </source>
</evidence>
<name>A0ABX0UI44_9BACT</name>
<proteinExistence type="predicted"/>
<comment type="caution">
    <text evidence="1">The sequence shown here is derived from an EMBL/GenBank/DDBJ whole genome shotgun (WGS) entry which is preliminary data.</text>
</comment>
<sequence length="92" mass="11056">MERSISQFFGRILLDKRLKVWHVGTYLALVLLWDQNRQSSPFPVTRRTIMHMSRTKSTATYHKYLKELESFGYIRYEPSHHPKQGSQVWMVE</sequence>
<dbReference type="Gene3D" id="1.10.10.10">
    <property type="entry name" value="Winged helix-like DNA-binding domain superfamily/Winged helix DNA-binding domain"/>
    <property type="match status" value="1"/>
</dbReference>
<gene>
    <name evidence="1" type="ORF">FHS68_001786</name>
</gene>
<organism evidence="1 2">
    <name type="scientific">Dyadobacter arcticus</name>
    <dbReference type="NCBI Taxonomy" id="1078754"/>
    <lineage>
        <taxon>Bacteria</taxon>
        <taxon>Pseudomonadati</taxon>
        <taxon>Bacteroidota</taxon>
        <taxon>Cytophagia</taxon>
        <taxon>Cytophagales</taxon>
        <taxon>Spirosomataceae</taxon>
        <taxon>Dyadobacter</taxon>
    </lineage>
</organism>
<evidence type="ECO:0000313" key="2">
    <source>
        <dbReference type="Proteomes" id="UP001179181"/>
    </source>
</evidence>
<keyword evidence="2" id="KW-1185">Reference proteome</keyword>
<dbReference type="Proteomes" id="UP001179181">
    <property type="component" value="Unassembled WGS sequence"/>
</dbReference>